<comment type="similarity">
    <text evidence="3 24">Belongs to the cation transport ATPase (P-type) (TC 3.A.3) family. Type IV subfamily.</text>
</comment>
<keyword evidence="12 24" id="KW-1278">Translocase</keyword>
<feature type="transmembrane region" description="Helical" evidence="24">
    <location>
        <begin position="76"/>
        <end position="93"/>
    </location>
</feature>
<feature type="transmembrane region" description="Helical" evidence="24">
    <location>
        <begin position="437"/>
        <end position="461"/>
    </location>
</feature>
<comment type="caution">
    <text evidence="28">The sequence shown here is derived from an EMBL/GenBank/DDBJ whole genome shotgun (WGS) entry which is preliminary data.</text>
</comment>
<feature type="binding site" evidence="22">
    <location>
        <position position="642"/>
    </location>
    <ligand>
        <name>ATP</name>
        <dbReference type="ChEBI" id="CHEBI:30616"/>
    </ligand>
</feature>
<feature type="transmembrane region" description="Helical" evidence="24">
    <location>
        <begin position="1095"/>
        <end position="1116"/>
    </location>
</feature>
<dbReference type="GO" id="GO:0090556">
    <property type="term" value="F:phosphatidylserine floppase activity"/>
    <property type="evidence" value="ECO:0007669"/>
    <property type="project" value="RHEA"/>
</dbReference>
<evidence type="ECO:0000256" key="9">
    <source>
        <dbReference type="ARBA" id="ARBA00022741"/>
    </source>
</evidence>
<feature type="transmembrane region" description="Helical" evidence="24">
    <location>
        <begin position="1044"/>
        <end position="1065"/>
    </location>
</feature>
<dbReference type="SUPFAM" id="SSF81653">
    <property type="entry name" value="Calcium ATPase, transduction domain A"/>
    <property type="match status" value="1"/>
</dbReference>
<feature type="transmembrane region" description="Helical" evidence="24">
    <location>
        <begin position="1016"/>
        <end position="1032"/>
    </location>
</feature>
<evidence type="ECO:0000256" key="5">
    <source>
        <dbReference type="ARBA" id="ARBA00022475"/>
    </source>
</evidence>
<dbReference type="HOGENOM" id="CLU_000846_5_2_1"/>
<evidence type="ECO:0000256" key="21">
    <source>
        <dbReference type="PIRSR" id="PIRSR606539-1"/>
    </source>
</evidence>
<comment type="catalytic activity">
    <reaction evidence="16 24">
        <text>ATP + H2O + phospholipidSide 1 = ADP + phosphate + phospholipidSide 2.</text>
        <dbReference type="EC" id="7.6.2.1"/>
    </reaction>
</comment>
<dbReference type="InterPro" id="IPR023299">
    <property type="entry name" value="ATPase_P-typ_cyto_dom_N"/>
</dbReference>
<dbReference type="Proteomes" id="UP000009328">
    <property type="component" value="Unassembled WGS sequence"/>
</dbReference>
<organism evidence="28 29">
    <name type="scientific">Wickerhamomyces ciferrii (strain ATCC 14091 / BCRC 22168 / CBS 111 / JCM 3599 / NBRC 0793 / NRRL Y-1031 F-60-10)</name>
    <name type="common">Yeast</name>
    <name type="synonym">Pichia ciferrii</name>
    <dbReference type="NCBI Taxonomy" id="1206466"/>
    <lineage>
        <taxon>Eukaryota</taxon>
        <taxon>Fungi</taxon>
        <taxon>Dikarya</taxon>
        <taxon>Ascomycota</taxon>
        <taxon>Saccharomycotina</taxon>
        <taxon>Saccharomycetes</taxon>
        <taxon>Phaffomycetales</taxon>
        <taxon>Wickerhamomycetaceae</taxon>
        <taxon>Wickerhamomyces</taxon>
    </lineage>
</organism>
<dbReference type="PANTHER" id="PTHR24092">
    <property type="entry name" value="PROBABLE PHOSPHOLIPID-TRANSPORTING ATPASE"/>
    <property type="match status" value="1"/>
</dbReference>
<evidence type="ECO:0000256" key="22">
    <source>
        <dbReference type="PIRSR" id="PIRSR606539-2"/>
    </source>
</evidence>
<evidence type="ECO:0000256" key="11">
    <source>
        <dbReference type="ARBA" id="ARBA00022842"/>
    </source>
</evidence>
<dbReference type="InterPro" id="IPR023214">
    <property type="entry name" value="HAD_sf"/>
</dbReference>
<comment type="catalytic activity">
    <reaction evidence="17">
        <text>a 1,2-diacyl-sn-glycero-3-phosphoethanolamine(out) + ATP + H2O = a 1,2-diacyl-sn-glycero-3-phosphoethanolamine(in) + ADP + phosphate + H(+)</text>
        <dbReference type="Rhea" id="RHEA:66132"/>
        <dbReference type="ChEBI" id="CHEBI:15377"/>
        <dbReference type="ChEBI" id="CHEBI:15378"/>
        <dbReference type="ChEBI" id="CHEBI:30616"/>
        <dbReference type="ChEBI" id="CHEBI:43474"/>
        <dbReference type="ChEBI" id="CHEBI:64612"/>
        <dbReference type="ChEBI" id="CHEBI:456216"/>
    </reaction>
    <physiologicalReaction direction="left-to-right" evidence="17">
        <dbReference type="Rhea" id="RHEA:66133"/>
    </physiologicalReaction>
</comment>
<dbReference type="NCBIfam" id="TIGR01652">
    <property type="entry name" value="ATPase-Plipid"/>
    <property type="match status" value="1"/>
</dbReference>
<evidence type="ECO:0000256" key="13">
    <source>
        <dbReference type="ARBA" id="ARBA00022989"/>
    </source>
</evidence>
<feature type="binding site" evidence="23">
    <location>
        <position position="511"/>
    </location>
    <ligand>
        <name>Mg(2+)</name>
        <dbReference type="ChEBI" id="CHEBI:18420"/>
    </ligand>
</feature>
<evidence type="ECO:0000313" key="29">
    <source>
        <dbReference type="Proteomes" id="UP000009328"/>
    </source>
</evidence>
<dbReference type="STRING" id="1206466.K0KHI1"/>
<dbReference type="InterPro" id="IPR023298">
    <property type="entry name" value="ATPase_P-typ_TM_dom_sf"/>
</dbReference>
<feature type="binding site" evidence="22">
    <location>
        <position position="741"/>
    </location>
    <ligand>
        <name>ATP</name>
        <dbReference type="ChEBI" id="CHEBI:30616"/>
    </ligand>
</feature>
<evidence type="ECO:0000259" key="26">
    <source>
        <dbReference type="Pfam" id="PF16209"/>
    </source>
</evidence>
<protein>
    <recommendedName>
        <fullName evidence="24">Phospholipid-transporting ATPase</fullName>
        <ecNumber evidence="24">7.6.2.1</ecNumber>
    </recommendedName>
</protein>
<dbReference type="InterPro" id="IPR044492">
    <property type="entry name" value="P_typ_ATPase_HD_dom"/>
</dbReference>
<feature type="binding site" evidence="22">
    <location>
        <position position="958"/>
    </location>
    <ligand>
        <name>ATP</name>
        <dbReference type="ChEBI" id="CHEBI:30616"/>
    </ligand>
</feature>
<feature type="binding site" evidence="23">
    <location>
        <position position="959"/>
    </location>
    <ligand>
        <name>Mg(2+)</name>
        <dbReference type="ChEBI" id="CHEBI:18420"/>
    </ligand>
</feature>
<accession>K0KHI1</accession>
<feature type="binding site" evidence="22">
    <location>
        <position position="823"/>
    </location>
    <ligand>
        <name>ATP</name>
        <dbReference type="ChEBI" id="CHEBI:30616"/>
    </ligand>
</feature>
<feature type="compositionally biased region" description="Polar residues" evidence="25">
    <location>
        <begin position="1264"/>
        <end position="1273"/>
    </location>
</feature>
<dbReference type="InterPro" id="IPR032631">
    <property type="entry name" value="P-type_ATPase_N"/>
</dbReference>
<dbReference type="EMBL" id="CAIF01000002">
    <property type="protein sequence ID" value="CCH40628.1"/>
    <property type="molecule type" value="Genomic_DNA"/>
</dbReference>
<evidence type="ECO:0000256" key="2">
    <source>
        <dbReference type="ARBA" id="ARBA00004651"/>
    </source>
</evidence>
<evidence type="ECO:0000256" key="20">
    <source>
        <dbReference type="ARBA" id="ARBA00052223"/>
    </source>
</evidence>
<keyword evidence="7 24" id="KW-0812">Transmembrane</keyword>
<dbReference type="GO" id="GO:0140346">
    <property type="term" value="F:phosphatidylserine flippase activity"/>
    <property type="evidence" value="ECO:0007669"/>
    <property type="project" value="UniProtKB-ARBA"/>
</dbReference>
<dbReference type="SUPFAM" id="SSF56784">
    <property type="entry name" value="HAD-like"/>
    <property type="match status" value="1"/>
</dbReference>
<evidence type="ECO:0000256" key="1">
    <source>
        <dbReference type="ARBA" id="ARBA00001946"/>
    </source>
</evidence>
<dbReference type="InterPro" id="IPR006539">
    <property type="entry name" value="P-type_ATPase_IV"/>
</dbReference>
<evidence type="ECO:0000256" key="7">
    <source>
        <dbReference type="ARBA" id="ARBA00022692"/>
    </source>
</evidence>
<keyword evidence="13 24" id="KW-1133">Transmembrane helix</keyword>
<comment type="catalytic activity">
    <reaction evidence="18">
        <text>a beta-D-glucosyl-(1&lt;-&gt;1')-N-acylsphing-4-enine(out) + ATP + H2O = a beta-D-glucosyl-(1&lt;-&gt;1')-N-acylsphing-4-enine(in) + ADP + phosphate + H(+)</text>
        <dbReference type="Rhea" id="RHEA:66036"/>
        <dbReference type="ChEBI" id="CHEBI:15377"/>
        <dbReference type="ChEBI" id="CHEBI:15378"/>
        <dbReference type="ChEBI" id="CHEBI:22801"/>
        <dbReference type="ChEBI" id="CHEBI:30616"/>
        <dbReference type="ChEBI" id="CHEBI:43474"/>
        <dbReference type="ChEBI" id="CHEBI:456216"/>
    </reaction>
    <physiologicalReaction direction="left-to-right" evidence="18">
        <dbReference type="Rhea" id="RHEA:66037"/>
    </physiologicalReaction>
</comment>
<keyword evidence="14" id="KW-0445">Lipid transport</keyword>
<feature type="binding site" evidence="23">
    <location>
        <position position="509"/>
    </location>
    <ligand>
        <name>Mg(2+)</name>
        <dbReference type="ChEBI" id="CHEBI:18420"/>
    </ligand>
</feature>
<keyword evidence="5" id="KW-1003">Cell membrane</keyword>
<dbReference type="NCBIfam" id="TIGR01494">
    <property type="entry name" value="ATPase_P-type"/>
    <property type="match status" value="1"/>
</dbReference>
<evidence type="ECO:0000256" key="16">
    <source>
        <dbReference type="ARBA" id="ARBA00034036"/>
    </source>
</evidence>
<evidence type="ECO:0000256" key="6">
    <source>
        <dbReference type="ARBA" id="ARBA00022553"/>
    </source>
</evidence>
<sequence length="1306" mass="148094">MRSETMGIGDKIHGWFVKPQVLEPRTVYFNQPLPESEIDPKHHRPIKTYDKNEIRTTKYTPFSFLPKNLFFQFQNIANVYFLFLIILGAFQIFGVQSPGLAAVPLCVIVVITAIKDAFEDSRRTISDLEVNNNPVSVLAGIHNHNVDETNLSLRSKFNNFNASIFVNIVNFFAKLFRKQQVIETTTGPRMSLETVRSSLRASLDTNTNDIPNDLHERLNTKNANIPQTSFKKSFWKNLKVGDIVRLRNNEEAPADIVVLSTSDIDNRCFIETKNLDGETNLKSREGLRETHGIRHSRDLTQLKFQLNSEAPSMNLYNYQASLKINNGLDSDSEKDNEVEESVNINNMLLRGSTLRNTKWAIGIVVFTGHETKIMLNSGITPTKKSRISKELNLSVLINFALLFILCLISGVINGVFYDKSNTSFKFFEFKAYGSTPAINGIISFFVAVILFQSLVPISLYISVEIVKTLQALFIYCDVKMYYEKLDYPCTPKSWNISDDLGQIEYIFSDKTGTLTQNVMEFKKATINGKSYGLAYTEAQQGMDKRKGVDVTQASRKWGKAIEDDRQQMIDILSKSENPHFNPESLTFISSEYLTDLLNIENKAQSEANDRFMLCLSLCHTVMTEPLKEDPSKFEFKAESPDEAALVQAASDVGYTFTKRTRNGGIVNIQGTEKSFDILKVLEFNSTRKRMSVIAQLDDEIHIISKGADSVIFERLDPNKNDKELLNTTAEHLEEYASEGLRTLCVAGRTIPPEEFTTWEKNYDAASSSLEDREEKMEALASEIESNLILLGGTAIEDRLQIGVPESIETLSKAGIKLWVLTGDKIETAINIGFSCNLLGNDMNLLVIRPEEGKDPVQDIGSKLDENLKKFNLTGSLDELKAAREDHSIPKGQFAVIVDGDALRTIFDDADLQRKFLLLCKQCKSVLCCRVSPAQKAQVVKLVRDSLDVMTLSIGDGANDVAMIQTANVGVGIVGEEGRQAAMSSDYAIGQFRFLTRLVLVHGRWSYKRLAEMIPSFFYKNIQFTMTLFWFGIFNDYDGSYLFEYTYIMFYNLAFTSLPVIFLAVFDQDVSDDISLRVPQLYMSGILRQEWSQYKFIYYMLDGLYQSVITFFFPYLIFYQGHIASYNGLNVDHRFWIGVYVTAISVTSVDIYVLLRQYRWDWLTLLIDSLSVLVVFFWSGVWSSSTFSGEFYKSAAQVFGQTSFWACYFVGTLLCVLPRFVFTTLNTFYRPRDIDIIRECAVRGDFNKDEPFSASQSDEEKEISNESSQITTRNSLDRVHTTHELPGLTQAQSLVRSVTHASSVRHD</sequence>
<feature type="transmembrane region" description="Helical" evidence="24">
    <location>
        <begin position="393"/>
        <end position="417"/>
    </location>
</feature>
<dbReference type="SUPFAM" id="SSF81665">
    <property type="entry name" value="Calcium ATPase, transmembrane domain M"/>
    <property type="match status" value="1"/>
</dbReference>
<feature type="binding site" evidence="23">
    <location>
        <position position="955"/>
    </location>
    <ligand>
        <name>Mg(2+)</name>
        <dbReference type="ChEBI" id="CHEBI:18420"/>
    </ligand>
</feature>
<dbReference type="GO" id="GO:0000287">
    <property type="term" value="F:magnesium ion binding"/>
    <property type="evidence" value="ECO:0007669"/>
    <property type="project" value="UniProtKB-UniRule"/>
</dbReference>
<feature type="transmembrane region" description="Helical" evidence="24">
    <location>
        <begin position="1201"/>
        <end position="1221"/>
    </location>
</feature>
<evidence type="ECO:0000256" key="10">
    <source>
        <dbReference type="ARBA" id="ARBA00022840"/>
    </source>
</evidence>
<dbReference type="PANTHER" id="PTHR24092:SF180">
    <property type="entry name" value="PHOSPHOLIPID-TRANSPORTING ATPASE DNF1-RELATED"/>
    <property type="match status" value="1"/>
</dbReference>
<evidence type="ECO:0000256" key="25">
    <source>
        <dbReference type="SAM" id="MobiDB-lite"/>
    </source>
</evidence>
<keyword evidence="8 23" id="KW-0479">Metal-binding</keyword>
<dbReference type="InterPro" id="IPR001757">
    <property type="entry name" value="P_typ_ATPase"/>
</dbReference>
<dbReference type="EC" id="7.6.2.1" evidence="24"/>
<dbReference type="InterPro" id="IPR032630">
    <property type="entry name" value="P_typ_ATPase_c"/>
</dbReference>
<dbReference type="FunFam" id="3.40.50.1000:FF:000108">
    <property type="entry name" value="Phospholipid-transporting ATPase"/>
    <property type="match status" value="1"/>
</dbReference>
<feature type="domain" description="P-type ATPase N-terminal" evidence="26">
    <location>
        <begin position="41"/>
        <end position="92"/>
    </location>
</feature>
<evidence type="ECO:0000256" key="23">
    <source>
        <dbReference type="PIRSR" id="PIRSR606539-3"/>
    </source>
</evidence>
<comment type="catalytic activity">
    <reaction evidence="19">
        <text>a 1,2-diacyl-sn-glycero-3-phospho-L-serine(out) + ATP + H2O = a 1,2-diacyl-sn-glycero-3-phospho-L-serine(in) + ADP + phosphate + H(+)</text>
        <dbReference type="Rhea" id="RHEA:38567"/>
        <dbReference type="ChEBI" id="CHEBI:15377"/>
        <dbReference type="ChEBI" id="CHEBI:15378"/>
        <dbReference type="ChEBI" id="CHEBI:30616"/>
        <dbReference type="ChEBI" id="CHEBI:43474"/>
        <dbReference type="ChEBI" id="CHEBI:57262"/>
        <dbReference type="ChEBI" id="CHEBI:456216"/>
    </reaction>
    <physiologicalReaction direction="left-to-right" evidence="19">
        <dbReference type="Rhea" id="RHEA:38568"/>
    </physiologicalReaction>
</comment>
<dbReference type="GO" id="GO:0005524">
    <property type="term" value="F:ATP binding"/>
    <property type="evidence" value="ECO:0007669"/>
    <property type="project" value="UniProtKB-UniRule"/>
</dbReference>
<gene>
    <name evidence="28" type="primary">DNF1</name>
    <name evidence="28" type="ORF">BN7_162</name>
</gene>
<dbReference type="FunFam" id="3.40.1110.10:FF:000087">
    <property type="entry name" value="Phospholipid-transporting ATPase"/>
    <property type="match status" value="1"/>
</dbReference>
<dbReference type="InterPro" id="IPR036412">
    <property type="entry name" value="HAD-like_sf"/>
</dbReference>
<evidence type="ECO:0000256" key="18">
    <source>
        <dbReference type="ARBA" id="ARBA00050913"/>
    </source>
</evidence>
<dbReference type="PRINTS" id="PR00119">
    <property type="entry name" value="CATATPASE"/>
</dbReference>
<dbReference type="Pfam" id="PF13246">
    <property type="entry name" value="Cation_ATPase"/>
    <property type="match status" value="1"/>
</dbReference>
<evidence type="ECO:0000259" key="27">
    <source>
        <dbReference type="Pfam" id="PF16212"/>
    </source>
</evidence>
<dbReference type="SFLD" id="SFLDF00027">
    <property type="entry name" value="p-type_atpase"/>
    <property type="match status" value="1"/>
</dbReference>
<feature type="domain" description="P-type ATPase C-terminal" evidence="27">
    <location>
        <begin position="981"/>
        <end position="1230"/>
    </location>
</feature>
<comment type="subcellular location">
    <subcellularLocation>
        <location evidence="2">Cell membrane</location>
        <topology evidence="2">Multi-pass membrane protein</topology>
    </subcellularLocation>
    <subcellularLocation>
        <location evidence="24">Membrane</location>
        <topology evidence="24">Multi-pass membrane protein</topology>
    </subcellularLocation>
</comment>
<feature type="binding site" evidence="22">
    <location>
        <position position="959"/>
    </location>
    <ligand>
        <name>ATP</name>
        <dbReference type="ChEBI" id="CHEBI:30616"/>
    </ligand>
</feature>
<keyword evidence="28" id="KW-0378">Hydrolase</keyword>
<proteinExistence type="inferred from homology"/>
<dbReference type="SFLD" id="SFLDG00002">
    <property type="entry name" value="C1.7:_P-type_atpase_like"/>
    <property type="match status" value="1"/>
</dbReference>
<keyword evidence="6" id="KW-0597">Phosphoprotein</keyword>
<dbReference type="SUPFAM" id="SSF81660">
    <property type="entry name" value="Metal cation-transporting ATPase, ATP-binding domain N"/>
    <property type="match status" value="1"/>
</dbReference>
<feature type="binding site" evidence="22">
    <location>
        <position position="929"/>
    </location>
    <ligand>
        <name>ATP</name>
        <dbReference type="ChEBI" id="CHEBI:30616"/>
    </ligand>
</feature>
<feature type="binding site" evidence="22">
    <location>
        <position position="509"/>
    </location>
    <ligand>
        <name>ATP</name>
        <dbReference type="ChEBI" id="CHEBI:30616"/>
    </ligand>
</feature>
<feature type="binding site" evidence="22">
    <location>
        <position position="510"/>
    </location>
    <ligand>
        <name>ATP</name>
        <dbReference type="ChEBI" id="CHEBI:30616"/>
    </ligand>
</feature>
<keyword evidence="9 22" id="KW-0547">Nucleotide-binding</keyword>
<dbReference type="Pfam" id="PF16212">
    <property type="entry name" value="PhoLip_ATPase_C"/>
    <property type="match status" value="1"/>
</dbReference>
<feature type="region of interest" description="Disordered" evidence="25">
    <location>
        <begin position="1250"/>
        <end position="1276"/>
    </location>
</feature>
<keyword evidence="10 22" id="KW-0067">ATP-binding</keyword>
<feature type="transmembrane region" description="Helical" evidence="24">
    <location>
        <begin position="99"/>
        <end position="118"/>
    </location>
</feature>
<dbReference type="FunFam" id="3.40.50.1000:FF:000001">
    <property type="entry name" value="Phospholipid-transporting ATPase IC"/>
    <property type="match status" value="1"/>
</dbReference>
<evidence type="ECO:0000256" key="8">
    <source>
        <dbReference type="ARBA" id="ARBA00022723"/>
    </source>
</evidence>
<dbReference type="GO" id="GO:0005886">
    <property type="term" value="C:plasma membrane"/>
    <property type="evidence" value="ECO:0007669"/>
    <property type="project" value="UniProtKB-SubCell"/>
</dbReference>
<feature type="binding site" evidence="22">
    <location>
        <position position="705"/>
    </location>
    <ligand>
        <name>ATP</name>
        <dbReference type="ChEBI" id="CHEBI:30616"/>
    </ligand>
</feature>
<keyword evidence="11 23" id="KW-0460">Magnesium</keyword>
<dbReference type="Gene3D" id="3.40.1110.10">
    <property type="entry name" value="Calcium-transporting ATPase, cytoplasmic domain N"/>
    <property type="match status" value="1"/>
</dbReference>
<evidence type="ECO:0000256" key="3">
    <source>
        <dbReference type="ARBA" id="ARBA00008109"/>
    </source>
</evidence>
<dbReference type="GO" id="GO:0090554">
    <property type="term" value="F:phosphatidylcholine floppase activity"/>
    <property type="evidence" value="ECO:0007669"/>
    <property type="project" value="RHEA"/>
</dbReference>
<feature type="binding site" evidence="22">
    <location>
        <position position="821"/>
    </location>
    <ligand>
        <name>ATP</name>
        <dbReference type="ChEBI" id="CHEBI:30616"/>
    </ligand>
</feature>
<dbReference type="GO" id="GO:0140351">
    <property type="term" value="F:glycosylceramide flippase activity"/>
    <property type="evidence" value="ECO:0007669"/>
    <property type="project" value="UniProtKB-ARBA"/>
</dbReference>
<keyword evidence="29" id="KW-1185">Reference proteome</keyword>
<feature type="binding site" evidence="22">
    <location>
        <position position="683"/>
    </location>
    <ligand>
        <name>ATP</name>
        <dbReference type="ChEBI" id="CHEBI:30616"/>
    </ligand>
</feature>
<evidence type="ECO:0000256" key="4">
    <source>
        <dbReference type="ARBA" id="ARBA00022448"/>
    </source>
</evidence>
<dbReference type="Gene3D" id="3.40.50.1000">
    <property type="entry name" value="HAD superfamily/HAD-like"/>
    <property type="match status" value="1"/>
</dbReference>
<evidence type="ECO:0000256" key="19">
    <source>
        <dbReference type="ARBA" id="ARBA00051303"/>
    </source>
</evidence>
<dbReference type="SFLD" id="SFLDS00003">
    <property type="entry name" value="Haloacid_Dehalogenase"/>
    <property type="match status" value="1"/>
</dbReference>
<feature type="binding site" evidence="22">
    <location>
        <position position="822"/>
    </location>
    <ligand>
        <name>ATP</name>
        <dbReference type="ChEBI" id="CHEBI:30616"/>
    </ligand>
</feature>
<evidence type="ECO:0000256" key="14">
    <source>
        <dbReference type="ARBA" id="ARBA00023055"/>
    </source>
</evidence>
<feature type="transmembrane region" description="Helical" evidence="24">
    <location>
        <begin position="1136"/>
        <end position="1154"/>
    </location>
</feature>
<evidence type="ECO:0000256" key="24">
    <source>
        <dbReference type="RuleBase" id="RU362033"/>
    </source>
</evidence>
<dbReference type="InterPro" id="IPR018303">
    <property type="entry name" value="ATPase_P-typ_P_site"/>
</dbReference>
<feature type="binding site" evidence="22">
    <location>
        <position position="935"/>
    </location>
    <ligand>
        <name>ATP</name>
        <dbReference type="ChEBI" id="CHEBI:30616"/>
    </ligand>
</feature>
<reference evidence="28 29" key="1">
    <citation type="journal article" date="2012" name="Eukaryot. Cell">
        <title>Draft genome sequence of Wickerhamomyces ciferrii NRRL Y-1031 F-60-10.</title>
        <authorList>
            <person name="Schneider J."/>
            <person name="Andrea H."/>
            <person name="Blom J."/>
            <person name="Jaenicke S."/>
            <person name="Ruckert C."/>
            <person name="Schorsch C."/>
            <person name="Szczepanowski R."/>
            <person name="Farwick M."/>
            <person name="Goesmann A."/>
            <person name="Puhler A."/>
            <person name="Schaffer S."/>
            <person name="Tauch A."/>
            <person name="Kohler T."/>
            <person name="Brinkrolf K."/>
        </authorList>
    </citation>
    <scope>NUCLEOTIDE SEQUENCE [LARGE SCALE GENOMIC DNA]</scope>
    <source>
        <strain evidence="29">ATCC 14091 / BCRC 22168 / CBS 111 / JCM 3599 / NBRC 0793 / NRRL Y-1031 F-60-10</strain>
    </source>
</reference>
<comment type="cofactor">
    <cofactor evidence="1 23">
        <name>Mg(2+)</name>
        <dbReference type="ChEBI" id="CHEBI:18420"/>
    </cofactor>
</comment>
<dbReference type="InterPro" id="IPR008250">
    <property type="entry name" value="ATPase_P-typ_transduc_dom_A_sf"/>
</dbReference>
<evidence type="ECO:0000313" key="28">
    <source>
        <dbReference type="EMBL" id="CCH40628.1"/>
    </source>
</evidence>
<dbReference type="GO" id="GO:0016887">
    <property type="term" value="F:ATP hydrolysis activity"/>
    <property type="evidence" value="ECO:0007669"/>
    <property type="project" value="InterPro"/>
</dbReference>
<dbReference type="PROSITE" id="PS00154">
    <property type="entry name" value="ATPASE_E1_E2"/>
    <property type="match status" value="1"/>
</dbReference>
<evidence type="ECO:0000256" key="17">
    <source>
        <dbReference type="ARBA" id="ARBA00049128"/>
    </source>
</evidence>
<keyword evidence="4" id="KW-0813">Transport</keyword>
<dbReference type="eggNOG" id="KOG0206">
    <property type="taxonomic scope" value="Eukaryota"/>
</dbReference>
<feature type="active site" description="4-aspartylphosphate intermediate" evidence="21">
    <location>
        <position position="509"/>
    </location>
</feature>
<dbReference type="Pfam" id="PF16209">
    <property type="entry name" value="PhoLip_ATPase_N"/>
    <property type="match status" value="1"/>
</dbReference>
<dbReference type="Gene3D" id="2.70.150.10">
    <property type="entry name" value="Calcium-transporting ATPase, cytoplasmic transduction domain A"/>
    <property type="match status" value="1"/>
</dbReference>
<evidence type="ECO:0000256" key="15">
    <source>
        <dbReference type="ARBA" id="ARBA00023136"/>
    </source>
</evidence>
<dbReference type="InParanoid" id="K0KHI1"/>
<dbReference type="CDD" id="cd02073">
    <property type="entry name" value="P-type_ATPase_APLT_Dnf-like"/>
    <property type="match status" value="1"/>
</dbReference>
<comment type="catalytic activity">
    <reaction evidence="20">
        <text>a 1,2-diacyl-sn-glycero-3-phosphocholine(out) + ATP + H2O = a 1,2-diacyl-sn-glycero-3-phosphocholine(in) + ADP + phosphate + H(+)</text>
        <dbReference type="Rhea" id="RHEA:38583"/>
        <dbReference type="ChEBI" id="CHEBI:15377"/>
        <dbReference type="ChEBI" id="CHEBI:15378"/>
        <dbReference type="ChEBI" id="CHEBI:30616"/>
        <dbReference type="ChEBI" id="CHEBI:43474"/>
        <dbReference type="ChEBI" id="CHEBI:57643"/>
        <dbReference type="ChEBI" id="CHEBI:456216"/>
    </reaction>
    <physiologicalReaction direction="left-to-right" evidence="20">
        <dbReference type="Rhea" id="RHEA:38584"/>
    </physiologicalReaction>
</comment>
<feature type="transmembrane region" description="Helical" evidence="24">
    <location>
        <begin position="1161"/>
        <end position="1181"/>
    </location>
</feature>
<evidence type="ECO:0000256" key="12">
    <source>
        <dbReference type="ARBA" id="ARBA00022967"/>
    </source>
</evidence>
<feature type="binding site" evidence="22">
    <location>
        <position position="511"/>
    </location>
    <ligand>
        <name>ATP</name>
        <dbReference type="ChEBI" id="CHEBI:30616"/>
    </ligand>
</feature>
<keyword evidence="15 24" id="KW-0472">Membrane</keyword>
<name>K0KHI1_WICCF</name>